<evidence type="ECO:0000256" key="2">
    <source>
        <dbReference type="ARBA" id="ARBA00022714"/>
    </source>
</evidence>
<dbReference type="GO" id="GO:0005739">
    <property type="term" value="C:mitochondrion"/>
    <property type="evidence" value="ECO:0007669"/>
    <property type="project" value="TreeGrafter"/>
</dbReference>
<dbReference type="InterPro" id="IPR012675">
    <property type="entry name" value="Beta-grasp_dom_sf"/>
</dbReference>
<comment type="similarity">
    <text evidence="1">Belongs to the adrenodoxin/putidaredoxin family.</text>
</comment>
<reference evidence="8" key="1">
    <citation type="submission" date="2018-05" db="EMBL/GenBank/DDBJ databases">
        <authorList>
            <person name="Lanie J.A."/>
            <person name="Ng W.-L."/>
            <person name="Kazmierczak K.M."/>
            <person name="Andrzejewski T.M."/>
            <person name="Davidsen T.M."/>
            <person name="Wayne K.J."/>
            <person name="Tettelin H."/>
            <person name="Glass J.I."/>
            <person name="Rusch D."/>
            <person name="Podicherti R."/>
            <person name="Tsui H.-C.T."/>
            <person name="Winkler M.E."/>
        </authorList>
    </citation>
    <scope>NUCLEOTIDE SEQUENCE</scope>
</reference>
<name>A0A382I1R9_9ZZZZ</name>
<dbReference type="EMBL" id="UINC01064514">
    <property type="protein sequence ID" value="SVB93259.1"/>
    <property type="molecule type" value="Genomic_DNA"/>
</dbReference>
<dbReference type="SUPFAM" id="SSF54292">
    <property type="entry name" value="2Fe-2S ferredoxin-like"/>
    <property type="match status" value="1"/>
</dbReference>
<dbReference type="PANTHER" id="PTHR23426:SF65">
    <property type="entry name" value="FERREDOXIN-2, MITOCHONDRIAL"/>
    <property type="match status" value="1"/>
</dbReference>
<dbReference type="InterPro" id="IPR001041">
    <property type="entry name" value="2Fe-2S_ferredoxin-type"/>
</dbReference>
<keyword evidence="5" id="KW-0411">Iron-sulfur</keyword>
<protein>
    <recommendedName>
        <fullName evidence="7">2Fe-2S ferredoxin-type domain-containing protein</fullName>
    </recommendedName>
</protein>
<evidence type="ECO:0000256" key="1">
    <source>
        <dbReference type="ARBA" id="ARBA00010914"/>
    </source>
</evidence>
<evidence type="ECO:0000259" key="7">
    <source>
        <dbReference type="PROSITE" id="PS51085"/>
    </source>
</evidence>
<dbReference type="InterPro" id="IPR036010">
    <property type="entry name" value="2Fe-2S_ferredoxin-like_sf"/>
</dbReference>
<evidence type="ECO:0000256" key="6">
    <source>
        <dbReference type="ARBA" id="ARBA00034078"/>
    </source>
</evidence>
<accession>A0A382I1R9</accession>
<sequence length="79" mass="8801">MEIIRDAGLDIEAACGGCCACATCHLYIDKDWKEKLPKIEIDEESMLDQAFHVTSQSRLGCQIEYNNNINGIKLTLAPK</sequence>
<keyword evidence="3" id="KW-0479">Metal-binding</keyword>
<keyword evidence="2" id="KW-0001">2Fe-2S</keyword>
<evidence type="ECO:0000313" key="8">
    <source>
        <dbReference type="EMBL" id="SVB93259.1"/>
    </source>
</evidence>
<organism evidence="8">
    <name type="scientific">marine metagenome</name>
    <dbReference type="NCBI Taxonomy" id="408172"/>
    <lineage>
        <taxon>unclassified sequences</taxon>
        <taxon>metagenomes</taxon>
        <taxon>ecological metagenomes</taxon>
    </lineage>
</organism>
<evidence type="ECO:0000256" key="4">
    <source>
        <dbReference type="ARBA" id="ARBA00023004"/>
    </source>
</evidence>
<evidence type="ECO:0000256" key="5">
    <source>
        <dbReference type="ARBA" id="ARBA00023014"/>
    </source>
</evidence>
<comment type="cofactor">
    <cofactor evidence="6">
        <name>[2Fe-2S] cluster</name>
        <dbReference type="ChEBI" id="CHEBI:190135"/>
    </cofactor>
</comment>
<keyword evidence="4" id="KW-0408">Iron</keyword>
<dbReference type="GO" id="GO:0009055">
    <property type="term" value="F:electron transfer activity"/>
    <property type="evidence" value="ECO:0007669"/>
    <property type="project" value="TreeGrafter"/>
</dbReference>
<evidence type="ECO:0000256" key="3">
    <source>
        <dbReference type="ARBA" id="ARBA00022723"/>
    </source>
</evidence>
<gene>
    <name evidence="8" type="ORF">METZ01_LOCUS246113</name>
</gene>
<dbReference type="GO" id="GO:0051537">
    <property type="term" value="F:2 iron, 2 sulfur cluster binding"/>
    <property type="evidence" value="ECO:0007669"/>
    <property type="project" value="UniProtKB-KW"/>
</dbReference>
<dbReference type="GO" id="GO:0046872">
    <property type="term" value="F:metal ion binding"/>
    <property type="evidence" value="ECO:0007669"/>
    <property type="project" value="UniProtKB-KW"/>
</dbReference>
<dbReference type="AlphaFoldDB" id="A0A382I1R9"/>
<dbReference type="Gene3D" id="3.10.20.30">
    <property type="match status" value="1"/>
</dbReference>
<dbReference type="PANTHER" id="PTHR23426">
    <property type="entry name" value="FERREDOXIN/ADRENODOXIN"/>
    <property type="match status" value="1"/>
</dbReference>
<dbReference type="PROSITE" id="PS51085">
    <property type="entry name" value="2FE2S_FER_2"/>
    <property type="match status" value="1"/>
</dbReference>
<dbReference type="InterPro" id="IPR001055">
    <property type="entry name" value="Adrenodoxin-like"/>
</dbReference>
<feature type="domain" description="2Fe-2S ferredoxin-type" evidence="7">
    <location>
        <begin position="1"/>
        <end position="79"/>
    </location>
</feature>
<dbReference type="GO" id="GO:0140647">
    <property type="term" value="P:P450-containing electron transport chain"/>
    <property type="evidence" value="ECO:0007669"/>
    <property type="project" value="InterPro"/>
</dbReference>
<dbReference type="PRINTS" id="PR00355">
    <property type="entry name" value="ADRENODOXIN"/>
</dbReference>
<proteinExistence type="inferred from homology"/>